<evidence type="ECO:0000256" key="7">
    <source>
        <dbReference type="ARBA" id="ARBA00023163"/>
    </source>
</evidence>
<keyword evidence="8" id="KW-0539">Nucleus</keyword>
<dbReference type="GO" id="GO:0003677">
    <property type="term" value="F:DNA binding"/>
    <property type="evidence" value="ECO:0007669"/>
    <property type="project" value="UniProtKB-KW"/>
</dbReference>
<dbReference type="Gene3D" id="3.30.160.60">
    <property type="entry name" value="Classic Zinc Finger"/>
    <property type="match status" value="3"/>
</dbReference>
<feature type="compositionally biased region" description="Basic and acidic residues" evidence="10">
    <location>
        <begin position="129"/>
        <end position="141"/>
    </location>
</feature>
<dbReference type="InterPro" id="IPR036236">
    <property type="entry name" value="Znf_C2H2_sf"/>
</dbReference>
<evidence type="ECO:0000256" key="9">
    <source>
        <dbReference type="PROSITE-ProRule" id="PRU00042"/>
    </source>
</evidence>
<sequence length="764" mass="85678">MQHSSPTSSPLIENFQILPMSTTTISDVSTSNDTQYSSLLLKKKLAMFDNASKITTTTEVNVSNDTNNTPVSLIKPSSTTLSINENEPVKSASRLIKPSSTTLSINENEPVKSASRRRKPLRPWSLSARGERPNSNHDINHAIEPISDDDDNNNNQTEMKYSPVNHEITNSNHEESDEHDIDWPKCLSTIEEILKLYRVETNGLVQCIRCGSNANQDNLLEHISVHYPYKCYACGFYCDSSSGLDEHNRTHSPNTFTKLTPEQPLIPSIPISTSIKSEPTSNTTNMNNNSEKSTPPSKAKVHRCRQCSFVSSVKEDYWAHHRVHIRADKILECPSCPFVTEYKHHLEYHLRNHLGSKPFKCSKCDYACVNLSMLRSHKKSHYRHLLFKCSNCSFESKQYQALQEHLQIEGHEPYVDENIEEFLKEYSNGIINNNTNSNSPPPTMTTTGSSSKNTTRPPASKKRKTAPTIATTPLVKRTSSTSSISSSAAAMSPISNDEHQLDSMNQQTSTPSNMPSTPLVCSLCDYVAASKEGLGVHLFQHACKKSDLLNRSLLASATVDPATKLMELFNGKIGPFNNGQLNDFIAPYQQFLTQQIQSHLSSASSLSTTPTGVHSYHLDSNNNHAPPPPSLLNGGYSLLSSCIKSESNENHLPSTKLDNNTHLKRQRKGQAPPFKYSSDTSNDEHSNEIINRHDQQTQVDECQIKRLFECFHCEIIFKDFAMYCTHKQLHYSPDNPFRCAQCGEQKANKYDFFVHVAQQAHELT</sequence>
<feature type="domain" description="C2H2-type" evidence="11">
    <location>
        <begin position="359"/>
        <end position="381"/>
    </location>
</feature>
<feature type="region of interest" description="Disordered" evidence="10">
    <location>
        <begin position="249"/>
        <end position="299"/>
    </location>
</feature>
<keyword evidence="3" id="KW-0677">Repeat</keyword>
<dbReference type="InterPro" id="IPR013087">
    <property type="entry name" value="Znf_C2H2_type"/>
</dbReference>
<dbReference type="GO" id="GO:0005634">
    <property type="term" value="C:nucleus"/>
    <property type="evidence" value="ECO:0007669"/>
    <property type="project" value="UniProtKB-SubCell"/>
</dbReference>
<feature type="compositionally biased region" description="Low complexity" evidence="10">
    <location>
        <begin position="265"/>
        <end position="294"/>
    </location>
</feature>
<evidence type="ECO:0000256" key="5">
    <source>
        <dbReference type="ARBA" id="ARBA00022833"/>
    </source>
</evidence>
<evidence type="ECO:0000259" key="11">
    <source>
        <dbReference type="PROSITE" id="PS50157"/>
    </source>
</evidence>
<evidence type="ECO:0000313" key="13">
    <source>
        <dbReference type="Proteomes" id="UP000663891"/>
    </source>
</evidence>
<dbReference type="EMBL" id="CAJNON010000396">
    <property type="protein sequence ID" value="CAF1240367.1"/>
    <property type="molecule type" value="Genomic_DNA"/>
</dbReference>
<evidence type="ECO:0000256" key="8">
    <source>
        <dbReference type="ARBA" id="ARBA00023242"/>
    </source>
</evidence>
<evidence type="ECO:0000256" key="6">
    <source>
        <dbReference type="ARBA" id="ARBA00023015"/>
    </source>
</evidence>
<dbReference type="GO" id="GO:0000981">
    <property type="term" value="F:DNA-binding transcription factor activity, RNA polymerase II-specific"/>
    <property type="evidence" value="ECO:0007669"/>
    <property type="project" value="TreeGrafter"/>
</dbReference>
<evidence type="ECO:0000256" key="4">
    <source>
        <dbReference type="ARBA" id="ARBA00022771"/>
    </source>
</evidence>
<feature type="region of interest" description="Disordered" evidence="10">
    <location>
        <begin position="649"/>
        <end position="685"/>
    </location>
</feature>
<dbReference type="PANTHER" id="PTHR24394">
    <property type="entry name" value="ZINC FINGER PROTEIN"/>
    <property type="match status" value="1"/>
</dbReference>
<evidence type="ECO:0000256" key="2">
    <source>
        <dbReference type="ARBA" id="ARBA00022723"/>
    </source>
</evidence>
<reference evidence="12" key="1">
    <citation type="submission" date="2021-02" db="EMBL/GenBank/DDBJ databases">
        <authorList>
            <person name="Nowell W R."/>
        </authorList>
    </citation>
    <scope>NUCLEOTIDE SEQUENCE</scope>
</reference>
<gene>
    <name evidence="12" type="ORF">VCS650_LOCUS27758</name>
</gene>
<name>A0A814ZAJ5_9BILA</name>
<evidence type="ECO:0000256" key="3">
    <source>
        <dbReference type="ARBA" id="ARBA00022737"/>
    </source>
</evidence>
<dbReference type="SMART" id="SM00355">
    <property type="entry name" value="ZnF_C2H2"/>
    <property type="match status" value="9"/>
</dbReference>
<comment type="subcellular location">
    <subcellularLocation>
        <location evidence="1">Nucleus</location>
    </subcellularLocation>
</comment>
<evidence type="ECO:0000256" key="1">
    <source>
        <dbReference type="ARBA" id="ARBA00004123"/>
    </source>
</evidence>
<feature type="compositionally biased region" description="Polar residues" evidence="10">
    <location>
        <begin position="649"/>
        <end position="660"/>
    </location>
</feature>
<accession>A0A814ZAJ5</accession>
<organism evidence="12 13">
    <name type="scientific">Adineta steineri</name>
    <dbReference type="NCBI Taxonomy" id="433720"/>
    <lineage>
        <taxon>Eukaryota</taxon>
        <taxon>Metazoa</taxon>
        <taxon>Spiralia</taxon>
        <taxon>Gnathifera</taxon>
        <taxon>Rotifera</taxon>
        <taxon>Eurotatoria</taxon>
        <taxon>Bdelloidea</taxon>
        <taxon>Adinetida</taxon>
        <taxon>Adinetidae</taxon>
        <taxon>Adineta</taxon>
    </lineage>
</organism>
<protein>
    <recommendedName>
        <fullName evidence="11">C2H2-type domain-containing protein</fullName>
    </recommendedName>
</protein>
<proteinExistence type="predicted"/>
<dbReference type="PROSITE" id="PS50157">
    <property type="entry name" value="ZINC_FINGER_C2H2_2"/>
    <property type="match status" value="3"/>
</dbReference>
<dbReference type="Proteomes" id="UP000663891">
    <property type="component" value="Unassembled WGS sequence"/>
</dbReference>
<dbReference type="AlphaFoldDB" id="A0A814ZAJ5"/>
<dbReference type="PROSITE" id="PS00028">
    <property type="entry name" value="ZINC_FINGER_C2H2_1"/>
    <property type="match status" value="3"/>
</dbReference>
<evidence type="ECO:0000313" key="12">
    <source>
        <dbReference type="EMBL" id="CAF1240367.1"/>
    </source>
</evidence>
<keyword evidence="7" id="KW-0804">Transcription</keyword>
<evidence type="ECO:0000256" key="10">
    <source>
        <dbReference type="SAM" id="MobiDB-lite"/>
    </source>
</evidence>
<feature type="compositionally biased region" description="Polar residues" evidence="10">
    <location>
        <begin position="611"/>
        <end position="624"/>
    </location>
</feature>
<keyword evidence="4 9" id="KW-0863">Zinc-finger</keyword>
<dbReference type="SUPFAM" id="SSF57667">
    <property type="entry name" value="beta-beta-alpha zinc fingers"/>
    <property type="match status" value="1"/>
</dbReference>
<dbReference type="PANTHER" id="PTHR24394:SF48">
    <property type="entry name" value="ZINC FINGER PROTEIN 771"/>
    <property type="match status" value="1"/>
</dbReference>
<comment type="caution">
    <text evidence="12">The sequence shown here is derived from an EMBL/GenBank/DDBJ whole genome shotgun (WGS) entry which is preliminary data.</text>
</comment>
<dbReference type="FunFam" id="3.30.160.60:FF:002883">
    <property type="entry name" value="Hunchback-like protein"/>
    <property type="match status" value="1"/>
</dbReference>
<feature type="compositionally biased region" description="Polar residues" evidence="10">
    <location>
        <begin position="251"/>
        <end position="260"/>
    </location>
</feature>
<feature type="compositionally biased region" description="Low complexity" evidence="10">
    <location>
        <begin position="430"/>
        <end position="451"/>
    </location>
</feature>
<keyword evidence="6" id="KW-0805">Transcription regulation</keyword>
<feature type="region of interest" description="Disordered" evidence="10">
    <location>
        <begin position="611"/>
        <end position="630"/>
    </location>
</feature>
<feature type="region of interest" description="Disordered" evidence="10">
    <location>
        <begin position="430"/>
        <end position="494"/>
    </location>
</feature>
<feature type="compositionally biased region" description="Low complexity" evidence="10">
    <location>
        <begin position="478"/>
        <end position="494"/>
    </location>
</feature>
<dbReference type="GO" id="GO:0008270">
    <property type="term" value="F:zinc ion binding"/>
    <property type="evidence" value="ECO:0007669"/>
    <property type="project" value="UniProtKB-KW"/>
</dbReference>
<keyword evidence="2" id="KW-0479">Metal-binding</keyword>
<keyword evidence="5" id="KW-0862">Zinc</keyword>
<feature type="compositionally biased region" description="Polar residues" evidence="10">
    <location>
        <begin position="98"/>
        <end position="107"/>
    </location>
</feature>
<feature type="domain" description="C2H2-type" evidence="11">
    <location>
        <begin position="331"/>
        <end position="358"/>
    </location>
</feature>
<feature type="domain" description="C2H2-type" evidence="11">
    <location>
        <begin position="229"/>
        <end position="256"/>
    </location>
</feature>
<feature type="region of interest" description="Disordered" evidence="10">
    <location>
        <begin position="88"/>
        <end position="159"/>
    </location>
</feature>
<dbReference type="OrthoDB" id="10015593at2759"/>